<gene>
    <name evidence="1" type="ORF">METZ01_LOCUS318700</name>
</gene>
<organism evidence="1">
    <name type="scientific">marine metagenome</name>
    <dbReference type="NCBI Taxonomy" id="408172"/>
    <lineage>
        <taxon>unclassified sequences</taxon>
        <taxon>metagenomes</taxon>
        <taxon>ecological metagenomes</taxon>
    </lineage>
</organism>
<dbReference type="InterPro" id="IPR006311">
    <property type="entry name" value="TAT_signal"/>
</dbReference>
<reference evidence="1" key="1">
    <citation type="submission" date="2018-05" db="EMBL/GenBank/DDBJ databases">
        <authorList>
            <person name="Lanie J.A."/>
            <person name="Ng W.-L."/>
            <person name="Kazmierczak K.M."/>
            <person name="Andrzejewski T.M."/>
            <person name="Davidsen T.M."/>
            <person name="Wayne K.J."/>
            <person name="Tettelin H."/>
            <person name="Glass J.I."/>
            <person name="Rusch D."/>
            <person name="Podicherti R."/>
            <person name="Tsui H.-C.T."/>
            <person name="Winkler M.E."/>
        </authorList>
    </citation>
    <scope>NUCLEOTIDE SEQUENCE</scope>
</reference>
<dbReference type="PROSITE" id="PS51318">
    <property type="entry name" value="TAT"/>
    <property type="match status" value="1"/>
</dbReference>
<proteinExistence type="predicted"/>
<evidence type="ECO:0000313" key="1">
    <source>
        <dbReference type="EMBL" id="SVC65846.1"/>
    </source>
</evidence>
<sequence length="108" mass="10675">MSIRTKRTTKRSFAAVIAAALVASVLALVASPAGATAAVTATVRKSGTDRYATAAAAADDANVTETNFVLASGESFADGLSASGLAGALVGTLLLTQGDSLNETTLTK</sequence>
<dbReference type="AlphaFoldDB" id="A0A382NXP5"/>
<protein>
    <submittedName>
        <fullName evidence="1">Uncharacterized protein</fullName>
    </submittedName>
</protein>
<accession>A0A382NXP5</accession>
<name>A0A382NXP5_9ZZZZ</name>
<feature type="non-terminal residue" evidence="1">
    <location>
        <position position="108"/>
    </location>
</feature>
<dbReference type="InterPro" id="IPR007253">
    <property type="entry name" value="Cell_wall-bd_2"/>
</dbReference>
<dbReference type="EMBL" id="UINC01103447">
    <property type="protein sequence ID" value="SVC65846.1"/>
    <property type="molecule type" value="Genomic_DNA"/>
</dbReference>
<dbReference type="Pfam" id="PF04122">
    <property type="entry name" value="CW_binding_2"/>
    <property type="match status" value="1"/>
</dbReference>